<gene>
    <name evidence="1" type="ORF">GCM10009742_54720</name>
</gene>
<keyword evidence="2" id="KW-1185">Reference proteome</keyword>
<evidence type="ECO:0000313" key="1">
    <source>
        <dbReference type="EMBL" id="GAA1599889.1"/>
    </source>
</evidence>
<sequence length="296" mass="32598">MAEAAKAQEAEQLRAALDRILNLHRQSFTPYERVIAPEPPSVDVAAVHRWHRQQALAGLGVLQRSARRVAKQQAAVVAAADVENLQRARLEDRARRQAELDQVWAALLANDEQTVLWLVADAFEDNEAPSAPIGVSGSELSVVVLVPDIDIVPERRPTFTAAGNLSLKKLTKAERSGLHTILVASHVLLTVREALAVAPRIDTVRVVALHQARVDAFGVPRIDVLLAASFDRHQLDAVRWDQADANVIVQDAARELVVNLKRTTNQLLPIATENEPALQELLKRVEIDDLLGRPTR</sequence>
<accession>A0ABN2E919</accession>
<comment type="caution">
    <text evidence="1">The sequence shown here is derived from an EMBL/GenBank/DDBJ whole genome shotgun (WGS) entry which is preliminary data.</text>
</comment>
<protein>
    <submittedName>
        <fullName evidence="1">Uncharacterized protein</fullName>
    </submittedName>
</protein>
<dbReference type="EMBL" id="BAAAND010000008">
    <property type="protein sequence ID" value="GAA1599889.1"/>
    <property type="molecule type" value="Genomic_DNA"/>
</dbReference>
<dbReference type="Proteomes" id="UP001500190">
    <property type="component" value="Unassembled WGS sequence"/>
</dbReference>
<proteinExistence type="predicted"/>
<evidence type="ECO:0000313" key="2">
    <source>
        <dbReference type="Proteomes" id="UP001500190"/>
    </source>
</evidence>
<dbReference type="RefSeq" id="WP_344196358.1">
    <property type="nucleotide sequence ID" value="NZ_BAAAND010000008.1"/>
</dbReference>
<reference evidence="1 2" key="1">
    <citation type="journal article" date="2019" name="Int. J. Syst. Evol. Microbiol.">
        <title>The Global Catalogue of Microorganisms (GCM) 10K type strain sequencing project: providing services to taxonomists for standard genome sequencing and annotation.</title>
        <authorList>
            <consortium name="The Broad Institute Genomics Platform"/>
            <consortium name="The Broad Institute Genome Sequencing Center for Infectious Disease"/>
            <person name="Wu L."/>
            <person name="Ma J."/>
        </authorList>
    </citation>
    <scope>NUCLEOTIDE SEQUENCE [LARGE SCALE GENOMIC DNA]</scope>
    <source>
        <strain evidence="1 2">JCM 14304</strain>
    </source>
</reference>
<organism evidence="1 2">
    <name type="scientific">Kribbella karoonensis</name>
    <dbReference type="NCBI Taxonomy" id="324851"/>
    <lineage>
        <taxon>Bacteria</taxon>
        <taxon>Bacillati</taxon>
        <taxon>Actinomycetota</taxon>
        <taxon>Actinomycetes</taxon>
        <taxon>Propionibacteriales</taxon>
        <taxon>Kribbellaceae</taxon>
        <taxon>Kribbella</taxon>
    </lineage>
</organism>
<name>A0ABN2E919_9ACTN</name>